<sequence length="159" mass="17563">MNPNPVDMNPNSNSIILNPKDESGGTSLNANVMNSNSGSTILNQGAQSRQKLEVKMRQRDLDVKWLDGTVRSLGQGIDSFFIEEEGGKLIITMEGGILDTYEIVLKLHQICGGVDLCSFSCSDSSFTNCLTYIDLGDMEELKAIMSFSTGRKYRKNRKN</sequence>
<dbReference type="AlphaFoldDB" id="A0A5N6QXZ4"/>
<proteinExistence type="predicted"/>
<reference evidence="1 2" key="1">
    <citation type="submission" date="2019-06" db="EMBL/GenBank/DDBJ databases">
        <title>A chromosomal-level reference genome of Carpinus fangiana (Coryloideae, Betulaceae).</title>
        <authorList>
            <person name="Yang X."/>
            <person name="Wang Z."/>
            <person name="Zhang L."/>
            <person name="Hao G."/>
            <person name="Liu J."/>
            <person name="Yang Y."/>
        </authorList>
    </citation>
    <scope>NUCLEOTIDE SEQUENCE [LARGE SCALE GENOMIC DNA]</scope>
    <source>
        <strain evidence="1">Cfa_2016G</strain>
        <tissue evidence="1">Leaf</tissue>
    </source>
</reference>
<gene>
    <name evidence="1" type="ORF">FH972_008209</name>
</gene>
<evidence type="ECO:0000313" key="1">
    <source>
        <dbReference type="EMBL" id="KAE8022407.1"/>
    </source>
</evidence>
<organism evidence="1 2">
    <name type="scientific">Carpinus fangiana</name>
    <dbReference type="NCBI Taxonomy" id="176857"/>
    <lineage>
        <taxon>Eukaryota</taxon>
        <taxon>Viridiplantae</taxon>
        <taxon>Streptophyta</taxon>
        <taxon>Embryophyta</taxon>
        <taxon>Tracheophyta</taxon>
        <taxon>Spermatophyta</taxon>
        <taxon>Magnoliopsida</taxon>
        <taxon>eudicotyledons</taxon>
        <taxon>Gunneridae</taxon>
        <taxon>Pentapetalae</taxon>
        <taxon>rosids</taxon>
        <taxon>fabids</taxon>
        <taxon>Fagales</taxon>
        <taxon>Betulaceae</taxon>
        <taxon>Carpinus</taxon>
    </lineage>
</organism>
<evidence type="ECO:0000313" key="2">
    <source>
        <dbReference type="Proteomes" id="UP000327013"/>
    </source>
</evidence>
<dbReference type="OrthoDB" id="10415512at2759"/>
<keyword evidence="2" id="KW-1185">Reference proteome</keyword>
<accession>A0A5N6QXZ4</accession>
<name>A0A5N6QXZ4_9ROSI</name>
<protein>
    <submittedName>
        <fullName evidence="1">Uncharacterized protein</fullName>
    </submittedName>
</protein>
<dbReference type="Proteomes" id="UP000327013">
    <property type="component" value="Chromosome 3"/>
</dbReference>
<dbReference type="EMBL" id="CM017323">
    <property type="protein sequence ID" value="KAE8022407.1"/>
    <property type="molecule type" value="Genomic_DNA"/>
</dbReference>